<dbReference type="InterPro" id="IPR058248">
    <property type="entry name" value="Lxx211020-like"/>
</dbReference>
<dbReference type="PANTHER" id="PTHR36302">
    <property type="entry name" value="BLR7088 PROTEIN"/>
    <property type="match status" value="1"/>
</dbReference>
<evidence type="ECO:0000313" key="2">
    <source>
        <dbReference type="Proteomes" id="UP001474181"/>
    </source>
</evidence>
<reference evidence="1 2" key="1">
    <citation type="submission" date="2024-06" db="EMBL/GenBank/DDBJ databases">
        <title>The Natural Products Discovery Center: Release of the First 8490 Sequenced Strains for Exploring Actinobacteria Biosynthetic Diversity.</title>
        <authorList>
            <person name="Kalkreuter E."/>
            <person name="Kautsar S.A."/>
            <person name="Yang D."/>
            <person name="Bader C.D."/>
            <person name="Teijaro C.N."/>
            <person name="Fluegel L."/>
            <person name="Davis C.M."/>
            <person name="Simpson J.R."/>
            <person name="Lauterbach L."/>
            <person name="Steele A.D."/>
            <person name="Gui C."/>
            <person name="Meng S."/>
            <person name="Li G."/>
            <person name="Viehrig K."/>
            <person name="Ye F."/>
            <person name="Su P."/>
            <person name="Kiefer A.F."/>
            <person name="Nichols A."/>
            <person name="Cepeda A.J."/>
            <person name="Yan W."/>
            <person name="Fan B."/>
            <person name="Jiang Y."/>
            <person name="Adhikari A."/>
            <person name="Zheng C.-J."/>
            <person name="Schuster L."/>
            <person name="Cowan T.M."/>
            <person name="Smanski M.J."/>
            <person name="Chevrette M.G."/>
            <person name="De Carvalho L.P.S."/>
            <person name="Shen B."/>
        </authorList>
    </citation>
    <scope>NUCLEOTIDE SEQUENCE [LARGE SCALE GENOMIC DNA]</scope>
    <source>
        <strain evidence="1 2">NPDC000234</strain>
    </source>
</reference>
<dbReference type="InterPro" id="IPR007410">
    <property type="entry name" value="LpqE-like"/>
</dbReference>
<dbReference type="InterPro" id="IPR036182">
    <property type="entry name" value="PCuAC_sf"/>
</dbReference>
<organism evidence="1 2">
    <name type="scientific">Streptomyces hyaluromycini</name>
    <dbReference type="NCBI Taxonomy" id="1377993"/>
    <lineage>
        <taxon>Bacteria</taxon>
        <taxon>Bacillati</taxon>
        <taxon>Actinomycetota</taxon>
        <taxon>Actinomycetes</taxon>
        <taxon>Kitasatosporales</taxon>
        <taxon>Streptomycetaceae</taxon>
        <taxon>Streptomyces</taxon>
    </lineage>
</organism>
<keyword evidence="2" id="KW-1185">Reference proteome</keyword>
<proteinExistence type="predicted"/>
<dbReference type="SUPFAM" id="SSF110087">
    <property type="entry name" value="DR1885-like metal-binding protein"/>
    <property type="match status" value="1"/>
</dbReference>
<dbReference type="PANTHER" id="PTHR36302:SF1">
    <property type="entry name" value="COPPER CHAPERONE PCU(A)C"/>
    <property type="match status" value="1"/>
</dbReference>
<protein>
    <submittedName>
        <fullName evidence="1">Copper chaperone PCu(A)C</fullName>
    </submittedName>
</protein>
<gene>
    <name evidence="1" type="ORF">ABT404_19090</name>
</gene>
<dbReference type="Proteomes" id="UP001474181">
    <property type="component" value="Unassembled WGS sequence"/>
</dbReference>
<name>A0ABV1WXS0_9ACTN</name>
<evidence type="ECO:0000313" key="1">
    <source>
        <dbReference type="EMBL" id="MER7181557.1"/>
    </source>
</evidence>
<dbReference type="RefSeq" id="WP_350782451.1">
    <property type="nucleotide sequence ID" value="NZ_JBEPEK010000124.1"/>
</dbReference>
<dbReference type="EMBL" id="JBEPEK010000124">
    <property type="protein sequence ID" value="MER7181557.1"/>
    <property type="molecule type" value="Genomic_DNA"/>
</dbReference>
<comment type="caution">
    <text evidence="1">The sequence shown here is derived from an EMBL/GenBank/DDBJ whole genome shotgun (WGS) entry which is preliminary data.</text>
</comment>
<dbReference type="Gene3D" id="2.60.40.1890">
    <property type="entry name" value="PCu(A)C copper chaperone"/>
    <property type="match status" value="1"/>
</dbReference>
<dbReference type="Pfam" id="PF04314">
    <property type="entry name" value="PCuAC"/>
    <property type="match status" value="1"/>
</dbReference>
<accession>A0ABV1WXS0</accession>
<sequence length="74" mass="7463">MSEGNAAYRAAVDSVGIPAGGSVAMSPEGVHLTVSAPAGKWSSGDLVPFTLEFRHSGRAKVLAVAVRPGSVSLQ</sequence>